<dbReference type="EMBL" id="LAVV01003543">
    <property type="protein sequence ID" value="KNZ62061.1"/>
    <property type="molecule type" value="Genomic_DNA"/>
</dbReference>
<feature type="transmembrane region" description="Helical" evidence="2">
    <location>
        <begin position="199"/>
        <end position="217"/>
    </location>
</feature>
<keyword evidence="2" id="KW-0812">Transmembrane</keyword>
<keyword evidence="2" id="KW-1133">Transmembrane helix</keyword>
<proteinExistence type="predicted"/>
<dbReference type="VEuPathDB" id="FungiDB:VP01_1318g1"/>
<keyword evidence="4" id="KW-1185">Reference proteome</keyword>
<evidence type="ECO:0000256" key="1">
    <source>
        <dbReference type="SAM" id="MobiDB-lite"/>
    </source>
</evidence>
<name>A0A0L6VMP4_9BASI</name>
<keyword evidence="2" id="KW-0472">Membrane</keyword>
<protein>
    <submittedName>
        <fullName evidence="3">Uncharacterized protein</fullName>
    </submittedName>
</protein>
<organism evidence="3 4">
    <name type="scientific">Puccinia sorghi</name>
    <dbReference type="NCBI Taxonomy" id="27349"/>
    <lineage>
        <taxon>Eukaryota</taxon>
        <taxon>Fungi</taxon>
        <taxon>Dikarya</taxon>
        <taxon>Basidiomycota</taxon>
        <taxon>Pucciniomycotina</taxon>
        <taxon>Pucciniomycetes</taxon>
        <taxon>Pucciniales</taxon>
        <taxon>Pucciniaceae</taxon>
        <taxon>Puccinia</taxon>
    </lineage>
</organism>
<reference evidence="3 4" key="1">
    <citation type="submission" date="2015-08" db="EMBL/GenBank/DDBJ databases">
        <title>Next Generation Sequencing and Analysis of the Genome of Puccinia sorghi L Schw, the Causal Agent of Maize Common Rust.</title>
        <authorList>
            <person name="Rochi L."/>
            <person name="Burguener G."/>
            <person name="Darino M."/>
            <person name="Turjanski A."/>
            <person name="Kreff E."/>
            <person name="Dieguez M.J."/>
            <person name="Sacco F."/>
        </authorList>
    </citation>
    <scope>NUCLEOTIDE SEQUENCE [LARGE SCALE GENOMIC DNA]</scope>
    <source>
        <strain evidence="3 4">RO10H11247</strain>
    </source>
</reference>
<accession>A0A0L6VMP4</accession>
<feature type="transmembrane region" description="Helical" evidence="2">
    <location>
        <begin position="101"/>
        <end position="123"/>
    </location>
</feature>
<sequence>MLGFDSIVHIPPNIWYFFFQLINEDKVDLLVSFIHHQSHLNKPTEKRERGHSTQHGLKSQQNSSLKNMSVNNEFFRKTFGLCKFNQTPIFISLTKLIFNIIFPRLIALITAFILSQTFIIGCIKDKKSSIRYQVDFIKPINYIIKKLWLILTILGEDKNSRKTILFKSNELISIPEEKGICMKYVWGSQKFWSSSKRSTTTVLCITNIMSLYIYFVIQLRLSSPGFGKVEITTSWVSWLWERGERDHYFHLSVAIRSSRDGLSIDSLAQQLDLFKIGRKARMHRHISSPGTKPLAHKMRVFPEELPSLLPDPSRKARGIGGVVMHRVSPGLYPLHSHASGHTLSSPDNICLVSLFFCFLFPGLVQITDSFPLNQITYYCQSDTDSVRDGQPLHDNFLQQGLCSYCYDLVTPSGTCQGFPQLWDHLQPPHIHTFPS</sequence>
<evidence type="ECO:0000256" key="2">
    <source>
        <dbReference type="SAM" id="Phobius"/>
    </source>
</evidence>
<feature type="compositionally biased region" description="Polar residues" evidence="1">
    <location>
        <begin position="53"/>
        <end position="64"/>
    </location>
</feature>
<feature type="compositionally biased region" description="Basic and acidic residues" evidence="1">
    <location>
        <begin position="42"/>
        <end position="51"/>
    </location>
</feature>
<dbReference type="Proteomes" id="UP000037035">
    <property type="component" value="Unassembled WGS sequence"/>
</dbReference>
<evidence type="ECO:0000313" key="3">
    <source>
        <dbReference type="EMBL" id="KNZ62061.1"/>
    </source>
</evidence>
<feature type="region of interest" description="Disordered" evidence="1">
    <location>
        <begin position="41"/>
        <end position="64"/>
    </location>
</feature>
<dbReference type="AlphaFoldDB" id="A0A0L6VMP4"/>
<evidence type="ECO:0000313" key="4">
    <source>
        <dbReference type="Proteomes" id="UP000037035"/>
    </source>
</evidence>
<comment type="caution">
    <text evidence="3">The sequence shown here is derived from an EMBL/GenBank/DDBJ whole genome shotgun (WGS) entry which is preliminary data.</text>
</comment>
<gene>
    <name evidence="3" type="ORF">VP01_1318g1</name>
</gene>